<dbReference type="InterPro" id="IPR001041">
    <property type="entry name" value="2Fe-2S_ferredoxin-type"/>
</dbReference>
<keyword evidence="3 11" id="KW-0004">4Fe-4S</keyword>
<evidence type="ECO:0000256" key="2">
    <source>
        <dbReference type="ARBA" id="ARBA00005404"/>
    </source>
</evidence>
<dbReference type="Pfam" id="PF10588">
    <property type="entry name" value="NADH-G_4Fe-4S_3"/>
    <property type="match status" value="1"/>
</dbReference>
<dbReference type="GO" id="GO:0048038">
    <property type="term" value="F:quinone binding"/>
    <property type="evidence" value="ECO:0007669"/>
    <property type="project" value="UniProtKB-UniRule"/>
</dbReference>
<dbReference type="GO" id="GO:0046872">
    <property type="term" value="F:metal ion binding"/>
    <property type="evidence" value="ECO:0007669"/>
    <property type="project" value="UniProtKB-UniRule"/>
</dbReference>
<feature type="domain" description="4Fe-4S Mo/W bis-MGD-type" evidence="13">
    <location>
        <begin position="219"/>
        <end position="275"/>
    </location>
</feature>
<dbReference type="Gene3D" id="3.40.228.10">
    <property type="entry name" value="Dimethylsulfoxide Reductase, domain 2"/>
    <property type="match status" value="1"/>
</dbReference>
<dbReference type="GO" id="GO:0051537">
    <property type="term" value="F:2 iron, 2 sulfur cluster binding"/>
    <property type="evidence" value="ECO:0007669"/>
    <property type="project" value="UniProtKB-UniRule"/>
</dbReference>
<feature type="domain" description="2Fe-2S ferredoxin-type" evidence="12">
    <location>
        <begin position="4"/>
        <end position="82"/>
    </location>
</feature>
<dbReference type="Proteomes" id="UP000191110">
    <property type="component" value="Unassembled WGS sequence"/>
</dbReference>
<dbReference type="Pfam" id="PF13510">
    <property type="entry name" value="Fer2_4"/>
    <property type="match status" value="1"/>
</dbReference>
<dbReference type="InterPro" id="IPR010228">
    <property type="entry name" value="NADH_UbQ_OxRdtase_Gsu"/>
</dbReference>
<keyword evidence="4 11" id="KW-0479">Metal-binding</keyword>
<evidence type="ECO:0000259" key="12">
    <source>
        <dbReference type="PROSITE" id="PS51085"/>
    </source>
</evidence>
<dbReference type="NCBIfam" id="TIGR01973">
    <property type="entry name" value="NuoG"/>
    <property type="match status" value="1"/>
</dbReference>
<proteinExistence type="inferred from homology"/>
<comment type="cofactor">
    <cofactor evidence="1 11">
        <name>[4Fe-4S] cluster</name>
        <dbReference type="ChEBI" id="CHEBI:49883"/>
    </cofactor>
</comment>
<dbReference type="PROSITE" id="PS00641">
    <property type="entry name" value="COMPLEX1_75K_1"/>
    <property type="match status" value="1"/>
</dbReference>
<dbReference type="InterPro" id="IPR006656">
    <property type="entry name" value="Mopterin_OxRdtase"/>
</dbReference>
<name>A0A1T2L9E6_9GAMM</name>
<dbReference type="GO" id="GO:0016020">
    <property type="term" value="C:membrane"/>
    <property type="evidence" value="ECO:0007669"/>
    <property type="project" value="InterPro"/>
</dbReference>
<dbReference type="RefSeq" id="WP_078482516.1">
    <property type="nucleotide sequence ID" value="NZ_MPRL01000006.1"/>
</dbReference>
<dbReference type="CDD" id="cd02772">
    <property type="entry name" value="MopB_NDH-1_NuoG2"/>
    <property type="match status" value="1"/>
</dbReference>
<evidence type="ECO:0000256" key="10">
    <source>
        <dbReference type="ARBA" id="ARBA00047712"/>
    </source>
</evidence>
<dbReference type="EMBL" id="MPRL01000006">
    <property type="protein sequence ID" value="OOZ41729.1"/>
    <property type="molecule type" value="Genomic_DNA"/>
</dbReference>
<dbReference type="InterPro" id="IPR036010">
    <property type="entry name" value="2Fe-2S_ferredoxin-like_sf"/>
</dbReference>
<dbReference type="EC" id="7.1.1.-" evidence="11"/>
<dbReference type="SUPFAM" id="SSF54292">
    <property type="entry name" value="2Fe-2S ferredoxin-like"/>
    <property type="match status" value="1"/>
</dbReference>
<dbReference type="CDD" id="cd00207">
    <property type="entry name" value="fer2"/>
    <property type="match status" value="1"/>
</dbReference>
<feature type="domain" description="4Fe-4S His(Cys)3-ligated-type" evidence="14">
    <location>
        <begin position="82"/>
        <end position="121"/>
    </location>
</feature>
<dbReference type="InterPro" id="IPR050123">
    <property type="entry name" value="Prok_molybdopt-oxidoreductase"/>
</dbReference>
<evidence type="ECO:0000259" key="14">
    <source>
        <dbReference type="PROSITE" id="PS51839"/>
    </source>
</evidence>
<evidence type="ECO:0000256" key="7">
    <source>
        <dbReference type="ARBA" id="ARBA00023014"/>
    </source>
</evidence>
<comment type="caution">
    <text evidence="15">The sequence shown here is derived from an EMBL/GenBank/DDBJ whole genome shotgun (WGS) entry which is preliminary data.</text>
</comment>
<dbReference type="Pfam" id="PF22151">
    <property type="entry name" value="Fer4_NDSU1"/>
    <property type="match status" value="1"/>
</dbReference>
<evidence type="ECO:0000256" key="9">
    <source>
        <dbReference type="ARBA" id="ARBA00026021"/>
    </source>
</evidence>
<keyword evidence="11" id="KW-0874">Quinone</keyword>
<evidence type="ECO:0000256" key="11">
    <source>
        <dbReference type="RuleBase" id="RU003525"/>
    </source>
</evidence>
<keyword evidence="6 11" id="KW-0408">Iron</keyword>
<dbReference type="Pfam" id="PF22117">
    <property type="entry name" value="Fer4_Nqo3"/>
    <property type="match status" value="1"/>
</dbReference>
<dbReference type="PROSITE" id="PS51839">
    <property type="entry name" value="4FE4S_HC3"/>
    <property type="match status" value="1"/>
</dbReference>
<dbReference type="OrthoDB" id="9810782at2"/>
<dbReference type="Gene3D" id="3.30.70.20">
    <property type="match status" value="1"/>
</dbReference>
<comment type="cofactor">
    <cofactor evidence="11">
        <name>[2Fe-2S] cluster</name>
        <dbReference type="ChEBI" id="CHEBI:190135"/>
    </cofactor>
    <text evidence="11">Binds 1 [2Fe-2S] cluster per subunit.</text>
</comment>
<gene>
    <name evidence="15" type="ORF">BOW53_02515</name>
</gene>
<dbReference type="InterPro" id="IPR006963">
    <property type="entry name" value="Mopterin_OxRdtase_4Fe-4S_dom"/>
</dbReference>
<evidence type="ECO:0000259" key="13">
    <source>
        <dbReference type="PROSITE" id="PS51669"/>
    </source>
</evidence>
<dbReference type="Gene3D" id="3.10.20.740">
    <property type="match status" value="1"/>
</dbReference>
<accession>A0A1T2L9E6</accession>
<keyword evidence="8 11" id="KW-0520">NAD</keyword>
<keyword evidence="7 11" id="KW-0411">Iron-sulfur</keyword>
<dbReference type="AlphaFoldDB" id="A0A1T2L9E6"/>
<dbReference type="InterPro" id="IPR054351">
    <property type="entry name" value="NADH_UbQ_OxRdtase_ferredoxin"/>
</dbReference>
<sequence>MSEEQVTIEVNGQPLQARKGAVLIEATDAAGITVPRFCYHKKLSVSANCRMCLVEVEKAPKPLPACATPVMEGMKVFTHSPKALSAQKGTMEFLLINHPLDCPICDQGGECELQDVAVGFGGDVARYSEAKRVVIEKDIGPLIATDMTRCIHCTRCVRFGAEIAGVREMGMTGRGDFSEIGTYIEKSLTSELSGNIIDLCPVGALTAKPSRYTARPWELRQFTTVAPHDSAGSNLHIHTRNGSVMRAVPCDNEEINETWISDRDRFSYQGVNSEERLKQPMVKERGEWRECDWETALERAAKGLKDVVESDGGEQFATLISPMATLEELYLAASLTRALGSNNIDHRLRQGDFSDQNSAPVYPWLGQSIAELEQLNAALLIGSNIRKEQPIFSHRLRKATLAGADVSTVNPVDFDFNFDLSAKVVVEPASMVAALAGIAKALEATGSAAVKELIASANVSDEQRAIAKQLKAAESATVLLGNLATAHPEFSTLRALAAVIAEQSGAKLGYLPEAGNSVGGWLAGAVPHRTAGGQVVEATGLDARAVIESPRKGYLLFNVEPGRDCWSGADALAATDAAECVVAATPFASDELKAVADVLLPIASFAETSGTYVNAEGRWQSFEGVTAPAGEARPGWKVLRVLGNLIGVEGFEFISSSEVCEQLGGEVNGVTADNALTQPVAADAAFAGSGLVRVGEVPIYAIDSTVRRSIALQQTASGSDLAVQINSDEASRLGLDGSERVKIVQGEYSAEMAFEICDRVADGAAWIPAGVDGSEKLGPLMGRVELERL</sequence>
<dbReference type="GO" id="GO:0016651">
    <property type="term" value="F:oxidoreductase activity, acting on NAD(P)H"/>
    <property type="evidence" value="ECO:0007669"/>
    <property type="project" value="InterPro"/>
</dbReference>
<evidence type="ECO:0000256" key="4">
    <source>
        <dbReference type="ARBA" id="ARBA00022723"/>
    </source>
</evidence>
<keyword evidence="5 11" id="KW-1278">Translocase</keyword>
<evidence type="ECO:0000256" key="1">
    <source>
        <dbReference type="ARBA" id="ARBA00001966"/>
    </source>
</evidence>
<protein>
    <recommendedName>
        <fullName evidence="11">NADH-quinone oxidoreductase</fullName>
        <ecNumber evidence="11">7.1.1.-</ecNumber>
    </recommendedName>
</protein>
<dbReference type="SUPFAM" id="SSF53706">
    <property type="entry name" value="Formate dehydrogenase/DMSO reductase, domains 1-3"/>
    <property type="match status" value="1"/>
</dbReference>
<comment type="catalytic activity">
    <reaction evidence="10 11">
        <text>a quinone + NADH + 5 H(+)(in) = a quinol + NAD(+) + 4 H(+)(out)</text>
        <dbReference type="Rhea" id="RHEA:57888"/>
        <dbReference type="ChEBI" id="CHEBI:15378"/>
        <dbReference type="ChEBI" id="CHEBI:24646"/>
        <dbReference type="ChEBI" id="CHEBI:57540"/>
        <dbReference type="ChEBI" id="CHEBI:57945"/>
        <dbReference type="ChEBI" id="CHEBI:132124"/>
    </reaction>
</comment>
<reference evidence="15 16" key="1">
    <citation type="submission" date="2016-11" db="EMBL/GenBank/DDBJ databases">
        <title>Mixed transmission modes and dynamic genome evolution in an obligate animal-bacterial symbiosis.</title>
        <authorList>
            <person name="Russell S.L."/>
            <person name="Corbett-Detig R.B."/>
            <person name="Cavanaugh C.M."/>
        </authorList>
    </citation>
    <scope>NUCLEOTIDE SEQUENCE [LARGE SCALE GENOMIC DNA]</scope>
    <source>
        <strain evidence="15">Sveles-Q1</strain>
    </source>
</reference>
<dbReference type="Pfam" id="PF00384">
    <property type="entry name" value="Molybdopterin"/>
    <property type="match status" value="1"/>
</dbReference>
<dbReference type="GO" id="GO:0051539">
    <property type="term" value="F:4 iron, 4 sulfur cluster binding"/>
    <property type="evidence" value="ECO:0007669"/>
    <property type="project" value="UniProtKB-KW"/>
</dbReference>
<evidence type="ECO:0000256" key="8">
    <source>
        <dbReference type="ARBA" id="ARBA00023027"/>
    </source>
</evidence>
<evidence type="ECO:0000256" key="6">
    <source>
        <dbReference type="ARBA" id="ARBA00023004"/>
    </source>
</evidence>
<dbReference type="SMART" id="SM00929">
    <property type="entry name" value="NADH-G_4Fe-4S_3"/>
    <property type="match status" value="1"/>
</dbReference>
<evidence type="ECO:0000313" key="15">
    <source>
        <dbReference type="EMBL" id="OOZ41729.1"/>
    </source>
</evidence>
<dbReference type="PROSITE" id="PS51669">
    <property type="entry name" value="4FE4S_MOW_BIS_MGD"/>
    <property type="match status" value="1"/>
</dbReference>
<comment type="similarity">
    <text evidence="2 11">Belongs to the complex I 75 kDa subunit family.</text>
</comment>
<dbReference type="PANTHER" id="PTHR43105:SF13">
    <property type="entry name" value="NADH-UBIQUINONE OXIDOREDUCTASE 75 KDA SUBUNIT, MITOCHONDRIAL"/>
    <property type="match status" value="1"/>
</dbReference>
<dbReference type="SUPFAM" id="SSF54862">
    <property type="entry name" value="4Fe-4S ferredoxins"/>
    <property type="match status" value="1"/>
</dbReference>
<dbReference type="PROSITE" id="PS00642">
    <property type="entry name" value="COMPLEX1_75K_2"/>
    <property type="match status" value="1"/>
</dbReference>
<dbReference type="PROSITE" id="PS00643">
    <property type="entry name" value="COMPLEX1_75K_3"/>
    <property type="match status" value="1"/>
</dbReference>
<keyword evidence="16" id="KW-1185">Reference proteome</keyword>
<organism evidence="15 16">
    <name type="scientific">Solemya pervernicosa gill symbiont</name>
    <dbReference type="NCBI Taxonomy" id="642797"/>
    <lineage>
        <taxon>Bacteria</taxon>
        <taxon>Pseudomonadati</taxon>
        <taxon>Pseudomonadota</taxon>
        <taxon>Gammaproteobacteria</taxon>
        <taxon>sulfur-oxidizing symbionts</taxon>
    </lineage>
</organism>
<dbReference type="Gene3D" id="3.40.50.740">
    <property type="match status" value="2"/>
</dbReference>
<dbReference type="FunFam" id="3.10.20.740:FF:000001">
    <property type="entry name" value="NADH-quinone oxidoreductase subunit G"/>
    <property type="match status" value="1"/>
</dbReference>
<evidence type="ECO:0000313" key="16">
    <source>
        <dbReference type="Proteomes" id="UP000191110"/>
    </source>
</evidence>
<dbReference type="FunFam" id="3.30.70.20:FF:000002">
    <property type="entry name" value="NADH-ubiquinone oxidoreductase 75 kDa subunit"/>
    <property type="match status" value="1"/>
</dbReference>
<comment type="function">
    <text evidence="11">NDH-1 shuttles electrons from NADH, via FMN and iron-sulfur (Fe-S) centers, to quinones in the respiratory chain. Couples the redox reaction to proton translocation (for every two electrons transferred, four hydrogen ions are translocated across the cytoplasmic membrane), and thus conserves the redox energy in a proton gradient.</text>
</comment>
<keyword evidence="11" id="KW-0001">2Fe-2S</keyword>
<evidence type="ECO:0000256" key="3">
    <source>
        <dbReference type="ARBA" id="ARBA00022485"/>
    </source>
</evidence>
<dbReference type="PANTHER" id="PTHR43105">
    <property type="entry name" value="RESPIRATORY NITRATE REDUCTASE"/>
    <property type="match status" value="1"/>
</dbReference>
<dbReference type="PROSITE" id="PS51085">
    <property type="entry name" value="2FE2S_FER_2"/>
    <property type="match status" value="1"/>
</dbReference>
<comment type="subunit">
    <text evidence="9">Composed of 13 different subunits. Subunits NuoCD, E, F, and G constitute the peripheral sector of the complex.</text>
</comment>
<dbReference type="InterPro" id="IPR000283">
    <property type="entry name" value="NADH_UbQ_OxRdtase_75kDa_su_CS"/>
</dbReference>
<dbReference type="GO" id="GO:0008137">
    <property type="term" value="F:NADH dehydrogenase (ubiquinone) activity"/>
    <property type="evidence" value="ECO:0007669"/>
    <property type="project" value="UniProtKB-UniRule"/>
</dbReference>
<evidence type="ECO:0000256" key="5">
    <source>
        <dbReference type="ARBA" id="ARBA00022967"/>
    </source>
</evidence>
<dbReference type="InterPro" id="IPR019574">
    <property type="entry name" value="NADH_UbQ_OxRdtase_Gsu_4Fe4S-bd"/>
</dbReference>
<dbReference type="GO" id="GO:0042773">
    <property type="term" value="P:ATP synthesis coupled electron transport"/>
    <property type="evidence" value="ECO:0007669"/>
    <property type="project" value="InterPro"/>
</dbReference>